<dbReference type="InterPro" id="IPR013325">
    <property type="entry name" value="RNA_pol_sigma_r2"/>
</dbReference>
<dbReference type="Pfam" id="PF04542">
    <property type="entry name" value="Sigma70_r2"/>
    <property type="match status" value="1"/>
</dbReference>
<feature type="domain" description="RNA polymerase sigma-70 region 2" evidence="1">
    <location>
        <begin position="26"/>
        <end position="91"/>
    </location>
</feature>
<reference evidence="2 3" key="2">
    <citation type="submission" date="2024-02" db="EMBL/GenBank/DDBJ databases">
        <title>The Genome Sequence of Enterococcus diestrammenae JM9A.</title>
        <authorList>
            <person name="Earl A."/>
            <person name="Manson A."/>
            <person name="Gilmore M."/>
            <person name="Sanders J."/>
            <person name="Shea T."/>
            <person name="Howe W."/>
            <person name="Livny J."/>
            <person name="Cuomo C."/>
            <person name="Neafsey D."/>
            <person name="Birren B."/>
        </authorList>
    </citation>
    <scope>NUCLEOTIDE SEQUENCE [LARGE SCALE GENOMIC DNA]</scope>
    <source>
        <strain evidence="2 3">JM9A</strain>
    </source>
</reference>
<proteinExistence type="predicted"/>
<evidence type="ECO:0000313" key="2">
    <source>
        <dbReference type="EMBL" id="MEO1780599.1"/>
    </source>
</evidence>
<dbReference type="EMBL" id="MAEI02000001">
    <property type="protein sequence ID" value="MEO1780599.1"/>
    <property type="molecule type" value="Genomic_DNA"/>
</dbReference>
<sequence>MKERVRYLVLEAKMGCEDSLEELFYMYRPIVFRLQGMYFLKDFDGDDWLQEGLICFYESLQRYNPKVGASIGIYFKRNFENRIKSHLRKQAALKRKGMVGAISWEAMIEDEGPDAIRYTSYRQWAPAADDQLVAEESLAAFSDSLSPLEECCFADFVLGTNAKVTARNLDTSTKRTNDALERARRKFFNCFHSQ</sequence>
<keyword evidence="3" id="KW-1185">Reference proteome</keyword>
<accession>A0ABV0EXR7</accession>
<gene>
    <name evidence="2" type="ORF">BAU18_000138</name>
</gene>
<name>A0ABV0EXR7_9ENTE</name>
<evidence type="ECO:0000313" key="3">
    <source>
        <dbReference type="Proteomes" id="UP001429357"/>
    </source>
</evidence>
<organism evidence="2 3">
    <name type="scientific">Enterococcus diestrammenae</name>
    <dbReference type="NCBI Taxonomy" id="1155073"/>
    <lineage>
        <taxon>Bacteria</taxon>
        <taxon>Bacillati</taxon>
        <taxon>Bacillota</taxon>
        <taxon>Bacilli</taxon>
        <taxon>Lactobacillales</taxon>
        <taxon>Enterococcaceae</taxon>
        <taxon>Enterococcus</taxon>
    </lineage>
</organism>
<evidence type="ECO:0000259" key="1">
    <source>
        <dbReference type="Pfam" id="PF04542"/>
    </source>
</evidence>
<dbReference type="RefSeq" id="WP_161869386.1">
    <property type="nucleotide sequence ID" value="NZ_MAEI02000001.1"/>
</dbReference>
<comment type="caution">
    <text evidence="2">The sequence shown here is derived from an EMBL/GenBank/DDBJ whole genome shotgun (WGS) entry which is preliminary data.</text>
</comment>
<dbReference type="Proteomes" id="UP001429357">
    <property type="component" value="Unassembled WGS sequence"/>
</dbReference>
<protein>
    <submittedName>
        <fullName evidence="2">RNA polymerase sporulation-specific sigma factor</fullName>
    </submittedName>
</protein>
<reference evidence="3" key="1">
    <citation type="submission" date="2016-06" db="EMBL/GenBank/DDBJ databases">
        <title>Four novel species of enterococci isolated from chicken manure.</title>
        <authorList>
            <person name="Van Tyne D."/>
        </authorList>
    </citation>
    <scope>NUCLEOTIDE SEQUENCE [LARGE SCALE GENOMIC DNA]</scope>
    <source>
        <strain evidence="3">JM9A</strain>
    </source>
</reference>
<dbReference type="SUPFAM" id="SSF88946">
    <property type="entry name" value="Sigma2 domain of RNA polymerase sigma factors"/>
    <property type="match status" value="1"/>
</dbReference>
<dbReference type="Gene3D" id="1.10.1740.10">
    <property type="match status" value="1"/>
</dbReference>
<dbReference type="InterPro" id="IPR007627">
    <property type="entry name" value="RNA_pol_sigma70_r2"/>
</dbReference>